<proteinExistence type="predicted"/>
<feature type="domain" description="Secretion system C-terminal sorting" evidence="2">
    <location>
        <begin position="706"/>
        <end position="774"/>
    </location>
</feature>
<name>A0A1G5EJX0_9FLAO</name>
<evidence type="ECO:0000313" key="5">
    <source>
        <dbReference type="EMBL" id="SCY27266.1"/>
    </source>
</evidence>
<dbReference type="Pfam" id="PF18962">
    <property type="entry name" value="Por_Secre_tail"/>
    <property type="match status" value="1"/>
</dbReference>
<keyword evidence="6" id="KW-1185">Reference proteome</keyword>
<sequence length="776" mass="84018">MKKKLLLPIGCFLFFVQQITGQILAIPDHAFLDEIPGAQIAIPNVLANDLLNGSPATLANVTLTQIEASPGLVLLPDGSVQASPVVGIYNPHLTYEICEIANPNNCTTAHVSVYNDNWLSISDPTITVTTPPTCTNPTATITIGDFDISESGLYVYLYSDGVLAGQSAVDEFFPTATFTNVPTGVLFFALVDFEEISTYYIYDYLPDPTCDFNLAFSGAITDSNSNGITDVGDTIQYQFTINNSAPDTLTNVTVSSATLGIQGGPIATMLPGATDTTTFTASYSLTQEDINVNQVTHYAMADALAGAETMESNAQAVTLLNAPDGIRMSAFFDSNFNGIMDADENFISGGYVGSFQYEINGSGNPHQVQVAGNAFTLYESNPSNTYHLTMVIHPWLTQHYVANVNFDVTVQQGSGITTYLFPVSYVPTTNFYAWIAGQQGIRPGFASWHQIRFGNYGNVPIVSGTLDYNPDAHLSLTEIPAGAVATPTGFQYPFFNLQPGEMRTLYVHLQAPPVPTIAIGDQLVSSVAGMVTSPNEINLENNQDSVSQTVGNSWDPNDISESHGPRIVHADFSTDNFLTYTIRFENTGNVDAIDIRIEDQLDGQLDETTAHTLDASHNYVMTRTGNQLVWRFDGIHLDPSVEGTNTGHGYVTFEIKPKPGYAVGDIIPNSADIYFDFNPAITTNTFETEFVETLGNATFTAGQTMVFPNPVTDVLHLKTSKPISATLQITDLLGKTLRTQTFDGNATIDLSGLSQGMYLVKISSPDQTQTHKIVKR</sequence>
<feature type="domain" description="DUF7507" evidence="3">
    <location>
        <begin position="224"/>
        <end position="305"/>
    </location>
</feature>
<evidence type="ECO:0000313" key="6">
    <source>
        <dbReference type="Proteomes" id="UP000199354"/>
    </source>
</evidence>
<dbReference type="InterPro" id="IPR055353">
    <property type="entry name" value="DUF7619"/>
</dbReference>
<organism evidence="5 6">
    <name type="scientific">Flavobacterium caeni</name>
    <dbReference type="NCBI Taxonomy" id="490189"/>
    <lineage>
        <taxon>Bacteria</taxon>
        <taxon>Pseudomonadati</taxon>
        <taxon>Bacteroidota</taxon>
        <taxon>Flavobacteriia</taxon>
        <taxon>Flavobacteriales</taxon>
        <taxon>Flavobacteriaceae</taxon>
        <taxon>Flavobacterium</taxon>
    </lineage>
</organism>
<dbReference type="Pfam" id="PF24346">
    <property type="entry name" value="DUF7507"/>
    <property type="match status" value="1"/>
</dbReference>
<dbReference type="RefSeq" id="WP_091141269.1">
    <property type="nucleotide sequence ID" value="NZ_FMVF01000004.1"/>
</dbReference>
<dbReference type="OrthoDB" id="1110367at2"/>
<keyword evidence="1" id="KW-0732">Signal</keyword>
<reference evidence="5 6" key="1">
    <citation type="submission" date="2016-10" db="EMBL/GenBank/DDBJ databases">
        <authorList>
            <person name="de Groot N.N."/>
        </authorList>
    </citation>
    <scope>NUCLEOTIDE SEQUENCE [LARGE SCALE GENOMIC DNA]</scope>
    <source>
        <strain evidence="5 6">CGMCC 1.7031</strain>
    </source>
</reference>
<dbReference type="InterPro" id="IPR047589">
    <property type="entry name" value="DUF11_rpt"/>
</dbReference>
<dbReference type="Pfam" id="PF24595">
    <property type="entry name" value="DUF7619"/>
    <property type="match status" value="1"/>
</dbReference>
<evidence type="ECO:0000259" key="2">
    <source>
        <dbReference type="Pfam" id="PF18962"/>
    </source>
</evidence>
<evidence type="ECO:0000259" key="4">
    <source>
        <dbReference type="Pfam" id="PF24595"/>
    </source>
</evidence>
<dbReference type="InterPro" id="IPR026444">
    <property type="entry name" value="Secre_tail"/>
</dbReference>
<gene>
    <name evidence="5" type="ORF">SAMN02927903_01083</name>
</gene>
<accession>A0A1G5EJX0</accession>
<dbReference type="NCBIfam" id="TIGR04183">
    <property type="entry name" value="Por_Secre_tail"/>
    <property type="match status" value="1"/>
</dbReference>
<dbReference type="Gene3D" id="2.60.40.740">
    <property type="match status" value="1"/>
</dbReference>
<dbReference type="STRING" id="490189.SAMN02927903_01083"/>
<dbReference type="NCBIfam" id="TIGR01451">
    <property type="entry name" value="B_ant_repeat"/>
    <property type="match status" value="2"/>
</dbReference>
<dbReference type="EMBL" id="FMVF01000004">
    <property type="protein sequence ID" value="SCY27266.1"/>
    <property type="molecule type" value="Genomic_DNA"/>
</dbReference>
<feature type="domain" description="DUF7619" evidence="4">
    <location>
        <begin position="555"/>
        <end position="689"/>
    </location>
</feature>
<dbReference type="InterPro" id="IPR055354">
    <property type="entry name" value="DUF7507"/>
</dbReference>
<protein>
    <submittedName>
        <fullName evidence="5">Conserved repeat domain-containing protein/Por secretion system C-terminal sorting domain-containing protein</fullName>
    </submittedName>
</protein>
<dbReference type="Proteomes" id="UP000199354">
    <property type="component" value="Unassembled WGS sequence"/>
</dbReference>
<dbReference type="AlphaFoldDB" id="A0A1G5EJX0"/>
<evidence type="ECO:0000256" key="1">
    <source>
        <dbReference type="ARBA" id="ARBA00022729"/>
    </source>
</evidence>
<evidence type="ECO:0000259" key="3">
    <source>
        <dbReference type="Pfam" id="PF24346"/>
    </source>
</evidence>